<sequence length="155" mass="18030">MRYHKPPKPFHTKIIASPKDFAPSSPDMKVIGAFNPGVTTIGLETLLMIRVAEKYKGDERDYIHLPFFGIPNEEGIAPIIKFDAYSKEEIKVNKKDIKLPSDNEGNERTNRLRHISLPRIMRIDENGIIKREQKPALYPSWEYERFGMEDFRITQ</sequence>
<gene>
    <name evidence="1" type="ORF">LCGC14_2489500</name>
</gene>
<accession>A0A0F9B5W2</accession>
<dbReference type="EMBL" id="LAZR01039423">
    <property type="protein sequence ID" value="KKL17045.1"/>
    <property type="molecule type" value="Genomic_DNA"/>
</dbReference>
<comment type="caution">
    <text evidence="1">The sequence shown here is derived from an EMBL/GenBank/DDBJ whole genome shotgun (WGS) entry which is preliminary data.</text>
</comment>
<feature type="non-terminal residue" evidence="1">
    <location>
        <position position="155"/>
    </location>
</feature>
<dbReference type="AlphaFoldDB" id="A0A0F9B5W2"/>
<protein>
    <submittedName>
        <fullName evidence="1">Uncharacterized protein</fullName>
    </submittedName>
</protein>
<reference evidence="1" key="1">
    <citation type="journal article" date="2015" name="Nature">
        <title>Complex archaea that bridge the gap between prokaryotes and eukaryotes.</title>
        <authorList>
            <person name="Spang A."/>
            <person name="Saw J.H."/>
            <person name="Jorgensen S.L."/>
            <person name="Zaremba-Niedzwiedzka K."/>
            <person name="Martijn J."/>
            <person name="Lind A.E."/>
            <person name="van Eijk R."/>
            <person name="Schleper C."/>
            <person name="Guy L."/>
            <person name="Ettema T.J."/>
        </authorList>
    </citation>
    <scope>NUCLEOTIDE SEQUENCE</scope>
</reference>
<evidence type="ECO:0000313" key="1">
    <source>
        <dbReference type="EMBL" id="KKL17045.1"/>
    </source>
</evidence>
<organism evidence="1">
    <name type="scientific">marine sediment metagenome</name>
    <dbReference type="NCBI Taxonomy" id="412755"/>
    <lineage>
        <taxon>unclassified sequences</taxon>
        <taxon>metagenomes</taxon>
        <taxon>ecological metagenomes</taxon>
    </lineage>
</organism>
<name>A0A0F9B5W2_9ZZZZ</name>
<proteinExistence type="predicted"/>